<evidence type="ECO:0000313" key="7">
    <source>
        <dbReference type="Proteomes" id="UP000273405"/>
    </source>
</evidence>
<name>A0A3A8P743_9BACT</name>
<dbReference type="Proteomes" id="UP000273405">
    <property type="component" value="Unassembled WGS sequence"/>
</dbReference>
<dbReference type="EMBL" id="RAWG01000008">
    <property type="protein sequence ID" value="RKH47594.1"/>
    <property type="molecule type" value="Genomic_DNA"/>
</dbReference>
<dbReference type="InterPro" id="IPR039425">
    <property type="entry name" value="RNA_pol_sigma-70-like"/>
</dbReference>
<dbReference type="RefSeq" id="WP_120623658.1">
    <property type="nucleotide sequence ID" value="NZ_RAWG01000008.1"/>
</dbReference>
<keyword evidence="3" id="KW-0238">DNA-binding</keyword>
<dbReference type="GO" id="GO:0016987">
    <property type="term" value="F:sigma factor activity"/>
    <property type="evidence" value="ECO:0007669"/>
    <property type="project" value="UniProtKB-KW"/>
</dbReference>
<evidence type="ECO:0000259" key="5">
    <source>
        <dbReference type="Pfam" id="PF04545"/>
    </source>
</evidence>
<dbReference type="InterPro" id="IPR036388">
    <property type="entry name" value="WH-like_DNA-bd_sf"/>
</dbReference>
<protein>
    <submittedName>
        <fullName evidence="6">RNA polymerase subunit sigma-70</fullName>
    </submittedName>
</protein>
<dbReference type="Pfam" id="PF04545">
    <property type="entry name" value="Sigma70_r4"/>
    <property type="match status" value="1"/>
</dbReference>
<proteinExistence type="predicted"/>
<accession>A0A3A8P743</accession>
<evidence type="ECO:0000256" key="4">
    <source>
        <dbReference type="ARBA" id="ARBA00023163"/>
    </source>
</evidence>
<dbReference type="InterPro" id="IPR011745">
    <property type="entry name" value="RNA_pol_sigma70_MYXXA"/>
</dbReference>
<dbReference type="GO" id="GO:0003677">
    <property type="term" value="F:DNA binding"/>
    <property type="evidence" value="ECO:0007669"/>
    <property type="project" value="UniProtKB-KW"/>
</dbReference>
<evidence type="ECO:0000256" key="1">
    <source>
        <dbReference type="ARBA" id="ARBA00023015"/>
    </source>
</evidence>
<sequence>MSEQPKTNPLTALLREHLPPKQRAELEAVEELEALLHKHVEAARTAWPTLLLPTEDFVRHLSRHLPVGKAAEVLRILHGADLYLACACATGEPAALRAFEQHILRYIPARLGAVSPSMVEEVLQTLRERLLVGSAEAPPRIERYGGRGPLLTWVGITAARIAGELVERNGREVLVDEPPEAFARMLATGNPEHELLREDARQFLVEAVRKGVATLSERERALLRLHYFHGFTMDRLALMYGDSRSGVARKVAQARELLLERVHAELATRLKQDTLAVQSLLGLVRSQLDISLHRLLD</sequence>
<evidence type="ECO:0000256" key="2">
    <source>
        <dbReference type="ARBA" id="ARBA00023082"/>
    </source>
</evidence>
<gene>
    <name evidence="6" type="ORF">D7X12_02520</name>
</gene>
<dbReference type="Gene3D" id="1.10.10.10">
    <property type="entry name" value="Winged helix-like DNA-binding domain superfamily/Winged helix DNA-binding domain"/>
    <property type="match status" value="1"/>
</dbReference>
<keyword evidence="4" id="KW-0804">Transcription</keyword>
<comment type="caution">
    <text evidence="6">The sequence shown here is derived from an EMBL/GenBank/DDBJ whole genome shotgun (WGS) entry which is preliminary data.</text>
</comment>
<dbReference type="InterPro" id="IPR007630">
    <property type="entry name" value="RNA_pol_sigma70_r4"/>
</dbReference>
<dbReference type="OrthoDB" id="5525258at2"/>
<dbReference type="PANTHER" id="PTHR43133">
    <property type="entry name" value="RNA POLYMERASE ECF-TYPE SIGMA FACTO"/>
    <property type="match status" value="1"/>
</dbReference>
<dbReference type="PANTHER" id="PTHR43133:SF8">
    <property type="entry name" value="RNA POLYMERASE SIGMA FACTOR HI_1459-RELATED"/>
    <property type="match status" value="1"/>
</dbReference>
<feature type="domain" description="RNA polymerase sigma-70 region 4" evidence="5">
    <location>
        <begin position="213"/>
        <end position="255"/>
    </location>
</feature>
<organism evidence="6 7">
    <name type="scientific">Corallococcus sicarius</name>
    <dbReference type="NCBI Taxonomy" id="2316726"/>
    <lineage>
        <taxon>Bacteria</taxon>
        <taxon>Pseudomonadati</taxon>
        <taxon>Myxococcota</taxon>
        <taxon>Myxococcia</taxon>
        <taxon>Myxococcales</taxon>
        <taxon>Cystobacterineae</taxon>
        <taxon>Myxococcaceae</taxon>
        <taxon>Corallococcus</taxon>
    </lineage>
</organism>
<reference evidence="7" key="1">
    <citation type="submission" date="2018-09" db="EMBL/GenBank/DDBJ databases">
        <authorList>
            <person name="Livingstone P.G."/>
            <person name="Whitworth D.E."/>
        </authorList>
    </citation>
    <scope>NUCLEOTIDE SEQUENCE [LARGE SCALE GENOMIC DNA]</scope>
    <source>
        <strain evidence="7">CA040B</strain>
    </source>
</reference>
<keyword evidence="7" id="KW-1185">Reference proteome</keyword>
<keyword evidence="2" id="KW-0731">Sigma factor</keyword>
<dbReference type="AlphaFoldDB" id="A0A3A8P743"/>
<keyword evidence="1" id="KW-0805">Transcription regulation</keyword>
<dbReference type="SUPFAM" id="SSF88659">
    <property type="entry name" value="Sigma3 and sigma4 domains of RNA polymerase sigma factors"/>
    <property type="match status" value="1"/>
</dbReference>
<evidence type="ECO:0000256" key="3">
    <source>
        <dbReference type="ARBA" id="ARBA00023125"/>
    </source>
</evidence>
<dbReference type="NCBIfam" id="TIGR03001">
    <property type="entry name" value="Sig-70_gmx1"/>
    <property type="match status" value="1"/>
</dbReference>
<dbReference type="GO" id="GO:0006352">
    <property type="term" value="P:DNA-templated transcription initiation"/>
    <property type="evidence" value="ECO:0007669"/>
    <property type="project" value="InterPro"/>
</dbReference>
<dbReference type="InterPro" id="IPR013324">
    <property type="entry name" value="RNA_pol_sigma_r3/r4-like"/>
</dbReference>
<evidence type="ECO:0000313" key="6">
    <source>
        <dbReference type="EMBL" id="RKH47594.1"/>
    </source>
</evidence>